<feature type="transmembrane region" description="Helical" evidence="4">
    <location>
        <begin position="100"/>
        <end position="116"/>
    </location>
</feature>
<evidence type="ECO:0000256" key="4">
    <source>
        <dbReference type="SAM" id="Phobius"/>
    </source>
</evidence>
<evidence type="ECO:0000313" key="6">
    <source>
        <dbReference type="EMBL" id="CAD7240555.1"/>
    </source>
</evidence>
<feature type="domain" description="Aspartyl/asparaginy/proline hydroxylase" evidence="5">
    <location>
        <begin position="289"/>
        <end position="441"/>
    </location>
</feature>
<dbReference type="InterPro" id="IPR027443">
    <property type="entry name" value="IPNS-like_sf"/>
</dbReference>
<evidence type="ECO:0000259" key="5">
    <source>
        <dbReference type="Pfam" id="PF05118"/>
    </source>
</evidence>
<feature type="transmembrane region" description="Helical" evidence="4">
    <location>
        <begin position="76"/>
        <end position="94"/>
    </location>
</feature>
<evidence type="ECO:0000256" key="3">
    <source>
        <dbReference type="ARBA" id="ARBA00023002"/>
    </source>
</evidence>
<reference evidence="6" key="1">
    <citation type="submission" date="2020-11" db="EMBL/GenBank/DDBJ databases">
        <authorList>
            <person name="Tran Van P."/>
        </authorList>
    </citation>
    <scope>NUCLEOTIDE SEQUENCE</scope>
</reference>
<feature type="transmembrane region" description="Helical" evidence="4">
    <location>
        <begin position="158"/>
        <end position="176"/>
    </location>
</feature>
<comment type="similarity">
    <text evidence="1">Belongs to the aspartyl/asparaginyl beta-hydroxylase family.</text>
</comment>
<accession>A0A7R8X0Q0</accession>
<evidence type="ECO:0000256" key="2">
    <source>
        <dbReference type="ARBA" id="ARBA00022964"/>
    </source>
</evidence>
<evidence type="ECO:0000313" key="7">
    <source>
        <dbReference type="Proteomes" id="UP000677054"/>
    </source>
</evidence>
<gene>
    <name evidence="6" type="ORF">DSTB1V02_LOCUS576</name>
</gene>
<dbReference type="Pfam" id="PF05118">
    <property type="entry name" value="Asp_Arg_Hydrox"/>
    <property type="match status" value="1"/>
</dbReference>
<dbReference type="EMBL" id="CAJPEV010000041">
    <property type="protein sequence ID" value="CAG0879411.1"/>
    <property type="molecule type" value="Genomic_DNA"/>
</dbReference>
<dbReference type="SUPFAM" id="SSF51197">
    <property type="entry name" value="Clavaminate synthase-like"/>
    <property type="match status" value="1"/>
</dbReference>
<dbReference type="PANTHER" id="PTHR46332">
    <property type="entry name" value="ASPARTATE BETA-HYDROXYLASE DOMAIN-CONTAINING PROTEIN 2"/>
    <property type="match status" value="1"/>
</dbReference>
<proteinExistence type="inferred from homology"/>
<dbReference type="OrthoDB" id="438431at2759"/>
<dbReference type="InterPro" id="IPR051821">
    <property type="entry name" value="Asp/Asn_beta-hydroxylase"/>
</dbReference>
<name>A0A7R8X0Q0_9CRUS</name>
<dbReference type="Gene3D" id="2.60.120.330">
    <property type="entry name" value="B-lactam Antibiotic, Isopenicillin N Synthase, Chain"/>
    <property type="match status" value="1"/>
</dbReference>
<keyword evidence="4" id="KW-0812">Transmembrane</keyword>
<dbReference type="GO" id="GO:0016020">
    <property type="term" value="C:membrane"/>
    <property type="evidence" value="ECO:0007669"/>
    <property type="project" value="TreeGrafter"/>
</dbReference>
<dbReference type="GO" id="GO:0051213">
    <property type="term" value="F:dioxygenase activity"/>
    <property type="evidence" value="ECO:0007669"/>
    <property type="project" value="UniProtKB-KW"/>
</dbReference>
<keyword evidence="2" id="KW-0223">Dioxygenase</keyword>
<dbReference type="InterPro" id="IPR007803">
    <property type="entry name" value="Asp/Arg/Pro-Hydrxlase"/>
</dbReference>
<keyword evidence="4" id="KW-0472">Membrane</keyword>
<dbReference type="PANTHER" id="PTHR46332:SF5">
    <property type="entry name" value="ASPARTATE BETA-HYDROXYLASE DOMAIN CONTAINING 2"/>
    <property type="match status" value="1"/>
</dbReference>
<keyword evidence="7" id="KW-1185">Reference proteome</keyword>
<dbReference type="Proteomes" id="UP000677054">
    <property type="component" value="Unassembled WGS sequence"/>
</dbReference>
<keyword evidence="3" id="KW-0560">Oxidoreductase</keyword>
<dbReference type="AlphaFoldDB" id="A0A7R8X0Q0"/>
<sequence>MEDSLRELTPVTYDWVSLVMFCGSLQVMLEGLEDWGYSRCLADNPSEQLLSDVQVHPYSSWIYNVLPELLFMELKFLGSVILIGVLASLTWWLFIQDESSHPPVIFIGIISSRYNFQRRKIIRKVWMTEMHKQPLLQARFIIGSCCTTDQVMGNDPSFGLTLIAGVLISVLLFMLGEFTSQLFRMRTSTNKEDSKTKCASPDCFRCVFSTAHVKKVNSEVDEILKFGKIPLNGDSQVLRVEDKTFLNALKEGLLHGQGSIEPPVLSLVRLKSQPVWDACDCNEDLILLEKNFNRIKDDFLSAYVVAELWCENSTMTGSWSLFYFMNQGNVNKNAIALCPSTWEILQSLNHRVTDCCFGNVFFSILAPESEVEPHCGPTNCRLRCHLGIQIPDKSELVVKDHLLKWEEEKCLLFDDSFVHTVRNGGVADLPRVVFIVDLWHPDLSPRERKILQYLFPPILA</sequence>
<dbReference type="EMBL" id="LR899558">
    <property type="protein sequence ID" value="CAD7240555.1"/>
    <property type="molecule type" value="Genomic_DNA"/>
</dbReference>
<evidence type="ECO:0000256" key="1">
    <source>
        <dbReference type="ARBA" id="ARBA00007730"/>
    </source>
</evidence>
<protein>
    <recommendedName>
        <fullName evidence="5">Aspartyl/asparaginy/proline hydroxylase domain-containing protein</fullName>
    </recommendedName>
</protein>
<organism evidence="6">
    <name type="scientific">Darwinula stevensoni</name>
    <dbReference type="NCBI Taxonomy" id="69355"/>
    <lineage>
        <taxon>Eukaryota</taxon>
        <taxon>Metazoa</taxon>
        <taxon>Ecdysozoa</taxon>
        <taxon>Arthropoda</taxon>
        <taxon>Crustacea</taxon>
        <taxon>Oligostraca</taxon>
        <taxon>Ostracoda</taxon>
        <taxon>Podocopa</taxon>
        <taxon>Podocopida</taxon>
        <taxon>Darwinulocopina</taxon>
        <taxon>Darwinuloidea</taxon>
        <taxon>Darwinulidae</taxon>
        <taxon>Darwinula</taxon>
    </lineage>
</organism>
<keyword evidence="4" id="KW-1133">Transmembrane helix</keyword>